<dbReference type="SMART" id="SM00382">
    <property type="entry name" value="AAA"/>
    <property type="match status" value="2"/>
</dbReference>
<dbReference type="PANTHER" id="PTHR42855">
    <property type="entry name" value="ABC TRANSPORTER ATP-BINDING SUBUNIT"/>
    <property type="match status" value="1"/>
</dbReference>
<evidence type="ECO:0000256" key="2">
    <source>
        <dbReference type="ARBA" id="ARBA00022840"/>
    </source>
</evidence>
<keyword evidence="6" id="KW-1185">Reference proteome</keyword>
<evidence type="ECO:0000313" key="6">
    <source>
        <dbReference type="Proteomes" id="UP000295416"/>
    </source>
</evidence>
<protein>
    <submittedName>
        <fullName evidence="5">Pleuromutilin/lincosamide/streptogramin A transport system ATP-binding/permease protein</fullName>
    </submittedName>
</protein>
<dbReference type="GO" id="GO:0016887">
    <property type="term" value="F:ATP hydrolysis activity"/>
    <property type="evidence" value="ECO:0007669"/>
    <property type="project" value="InterPro"/>
</dbReference>
<dbReference type="CDD" id="cd03221">
    <property type="entry name" value="ABCF_EF-3"/>
    <property type="match status" value="2"/>
</dbReference>
<dbReference type="NCBIfam" id="NF000355">
    <property type="entry name" value="ribo_prot_ABC_F"/>
    <property type="match status" value="1"/>
</dbReference>
<feature type="region of interest" description="Disordered" evidence="3">
    <location>
        <begin position="195"/>
        <end position="214"/>
    </location>
</feature>
<organism evidence="5 6">
    <name type="scientific">Scopulibacillus darangshiensis</name>
    <dbReference type="NCBI Taxonomy" id="442528"/>
    <lineage>
        <taxon>Bacteria</taxon>
        <taxon>Bacillati</taxon>
        <taxon>Bacillota</taxon>
        <taxon>Bacilli</taxon>
        <taxon>Bacillales</taxon>
        <taxon>Sporolactobacillaceae</taxon>
        <taxon>Scopulibacillus</taxon>
    </lineage>
</organism>
<dbReference type="PANTHER" id="PTHR42855:SF2">
    <property type="entry name" value="DRUG RESISTANCE ABC TRANSPORTER,ATP-BINDING PROTEIN"/>
    <property type="match status" value="1"/>
</dbReference>
<dbReference type="OrthoDB" id="9760950at2"/>
<dbReference type="PROSITE" id="PS50893">
    <property type="entry name" value="ABC_TRANSPORTER_2"/>
    <property type="match status" value="2"/>
</dbReference>
<name>A0A4R2P5A1_9BACL</name>
<keyword evidence="1" id="KW-0547">Nucleotide-binding</keyword>
<dbReference type="SUPFAM" id="SSF52540">
    <property type="entry name" value="P-loop containing nucleoside triphosphate hydrolases"/>
    <property type="match status" value="2"/>
</dbReference>
<dbReference type="InterPro" id="IPR027417">
    <property type="entry name" value="P-loop_NTPase"/>
</dbReference>
<feature type="domain" description="ABC transporter" evidence="4">
    <location>
        <begin position="4"/>
        <end position="175"/>
    </location>
</feature>
<evidence type="ECO:0000256" key="1">
    <source>
        <dbReference type="ARBA" id="ARBA00022741"/>
    </source>
</evidence>
<dbReference type="RefSeq" id="WP_132745058.1">
    <property type="nucleotide sequence ID" value="NZ_SLXK01000007.1"/>
</dbReference>
<accession>A0A4R2P5A1</accession>
<dbReference type="InterPro" id="IPR017871">
    <property type="entry name" value="ABC_transporter-like_CS"/>
</dbReference>
<comment type="caution">
    <text evidence="5">The sequence shown here is derived from an EMBL/GenBank/DDBJ whole genome shotgun (WGS) entry which is preliminary data.</text>
</comment>
<dbReference type="Gene3D" id="3.40.50.300">
    <property type="entry name" value="P-loop containing nucleotide triphosphate hydrolases"/>
    <property type="match status" value="3"/>
</dbReference>
<dbReference type="Pfam" id="PF00005">
    <property type="entry name" value="ABC_tran"/>
    <property type="match status" value="2"/>
</dbReference>
<dbReference type="NCBIfam" id="NF000170">
    <property type="entry name" value="ABCF_Vga_all"/>
    <property type="match status" value="1"/>
</dbReference>
<evidence type="ECO:0000259" key="4">
    <source>
        <dbReference type="PROSITE" id="PS50893"/>
    </source>
</evidence>
<dbReference type="InterPro" id="IPR003593">
    <property type="entry name" value="AAA+_ATPase"/>
</dbReference>
<reference evidence="5 6" key="1">
    <citation type="submission" date="2019-03" db="EMBL/GenBank/DDBJ databases">
        <title>Genomic Encyclopedia of Type Strains, Phase IV (KMG-IV): sequencing the most valuable type-strain genomes for metagenomic binning, comparative biology and taxonomic classification.</title>
        <authorList>
            <person name="Goeker M."/>
        </authorList>
    </citation>
    <scope>NUCLEOTIDE SEQUENCE [LARGE SCALE GENOMIC DNA]</scope>
    <source>
        <strain evidence="5 6">DSM 19377</strain>
    </source>
</reference>
<dbReference type="InterPro" id="IPR003439">
    <property type="entry name" value="ABC_transporter-like_ATP-bd"/>
</dbReference>
<dbReference type="InterPro" id="IPR051309">
    <property type="entry name" value="ABCF_ATPase"/>
</dbReference>
<sequence length="524" mass="59769">MIILEANHIKKMIGDRELFAIEQVRIQSGDRIGLVGRNGSGKTTLFNVLTGVLEADEGAVVTTARHYLLPQLKKTNHLKSGGEVTKGYIDKALAAKPDILFADEPTTNLDIDHIQELEQHLKRFQGAIVLVSHDRSFLDQICNKLWELEDGELTEFNGNYSYYLDQKELLRKQHQGKYEKYVEKKKQLERAKQIKEQKAVKMIKPPSKSMGTSESRIWKMQHATKQKKMHQNIKAIDTRMEKLEKVEKPKELPMVKLDIPNEEAIKGRTVVRVKKLSAGYGDRVLWKDASFAVKGGEKVAIIGKNGSGKTTLLKRILDHPVEVTHSPAAKIGYFSQNLDILNKEISILENVKATAVFPEELIRTVLARLHFLQEDVFKPIEVLSGGERVKVAFAKVFLSDMNVLVMDEPTNYLDIDTVEALEKLLIDYKGTVIFVSHDRRFVGHIATKVIEIEEQNIIEFTGPYQEYLESKQKKGHDDRQDQLLRIETKLTEVIGRLSMEPPSEELEIEYQAVLAERNQLKEKL</sequence>
<gene>
    <name evidence="5" type="ORF">EV207_10746</name>
</gene>
<dbReference type="AlphaFoldDB" id="A0A4R2P5A1"/>
<dbReference type="Proteomes" id="UP000295416">
    <property type="component" value="Unassembled WGS sequence"/>
</dbReference>
<feature type="domain" description="ABC transporter" evidence="4">
    <location>
        <begin position="271"/>
        <end position="479"/>
    </location>
</feature>
<dbReference type="EMBL" id="SLXK01000007">
    <property type="protein sequence ID" value="TCP29952.1"/>
    <property type="molecule type" value="Genomic_DNA"/>
</dbReference>
<keyword evidence="2 5" id="KW-0067">ATP-binding</keyword>
<dbReference type="GO" id="GO:0005524">
    <property type="term" value="F:ATP binding"/>
    <property type="evidence" value="ECO:0007669"/>
    <property type="project" value="UniProtKB-KW"/>
</dbReference>
<dbReference type="PROSITE" id="PS00211">
    <property type="entry name" value="ABC_TRANSPORTER_1"/>
    <property type="match status" value="1"/>
</dbReference>
<evidence type="ECO:0000256" key="3">
    <source>
        <dbReference type="SAM" id="MobiDB-lite"/>
    </source>
</evidence>
<evidence type="ECO:0000313" key="5">
    <source>
        <dbReference type="EMBL" id="TCP29952.1"/>
    </source>
</evidence>
<proteinExistence type="predicted"/>